<dbReference type="EMBL" id="CADIKB010000050">
    <property type="protein sequence ID" value="CAB3735068.1"/>
    <property type="molecule type" value="Genomic_DNA"/>
</dbReference>
<evidence type="ECO:0000313" key="1">
    <source>
        <dbReference type="EMBL" id="CAB3735068.1"/>
    </source>
</evidence>
<reference evidence="1 2" key="1">
    <citation type="submission" date="2020-04" db="EMBL/GenBank/DDBJ databases">
        <authorList>
            <person name="De Canck E."/>
        </authorList>
    </citation>
    <scope>NUCLEOTIDE SEQUENCE [LARGE SCALE GENOMIC DNA]</scope>
    <source>
        <strain evidence="1 2">LMG 22037</strain>
    </source>
</reference>
<sequence length="57" mass="6254">MKWIGIPVAVAMLVIGWHGLTRKPVTNCFDSPRANIEASSNKRALVCQGDGTWKKSN</sequence>
<gene>
    <name evidence="1" type="ORF">LMG22037_05929</name>
</gene>
<dbReference type="Proteomes" id="UP000494249">
    <property type="component" value="Unassembled WGS sequence"/>
</dbReference>
<name>A0A6J5CE28_9BURK</name>
<accession>A0A6J5CE28</accession>
<proteinExistence type="predicted"/>
<protein>
    <submittedName>
        <fullName evidence="1">Uncharacterized protein</fullName>
    </submittedName>
</protein>
<dbReference type="AlphaFoldDB" id="A0A6J5CE28"/>
<evidence type="ECO:0000313" key="2">
    <source>
        <dbReference type="Proteomes" id="UP000494249"/>
    </source>
</evidence>
<organism evidence="1 2">
    <name type="scientific">Paraburkholderia phenoliruptrix</name>
    <dbReference type="NCBI Taxonomy" id="252970"/>
    <lineage>
        <taxon>Bacteria</taxon>
        <taxon>Pseudomonadati</taxon>
        <taxon>Pseudomonadota</taxon>
        <taxon>Betaproteobacteria</taxon>
        <taxon>Burkholderiales</taxon>
        <taxon>Burkholderiaceae</taxon>
        <taxon>Paraburkholderia</taxon>
    </lineage>
</organism>